<feature type="domain" description="Zn(2)-C6 fungal-type" evidence="3">
    <location>
        <begin position="7"/>
        <end position="37"/>
    </location>
</feature>
<name>A0A074X137_AURPU</name>
<reference evidence="4 5" key="1">
    <citation type="journal article" date="2014" name="BMC Genomics">
        <title>Genome sequencing of four Aureobasidium pullulans varieties: biotechnological potential, stress tolerance, and description of new species.</title>
        <authorList>
            <person name="Gostin Ar C."/>
            <person name="Ohm R.A."/>
            <person name="Kogej T."/>
            <person name="Sonjak S."/>
            <person name="Turk M."/>
            <person name="Zajc J."/>
            <person name="Zalar P."/>
            <person name="Grube M."/>
            <person name="Sun H."/>
            <person name="Han J."/>
            <person name="Sharma A."/>
            <person name="Chiniquy J."/>
            <person name="Ngan C.Y."/>
            <person name="Lipzen A."/>
            <person name="Barry K."/>
            <person name="Grigoriev I.V."/>
            <person name="Gunde-Cimerman N."/>
        </authorList>
    </citation>
    <scope>NUCLEOTIDE SEQUENCE [LARGE SCALE GENOMIC DNA]</scope>
    <source>
        <strain evidence="4 5">EXF-150</strain>
    </source>
</reference>
<dbReference type="PROSITE" id="PS50048">
    <property type="entry name" value="ZN2_CY6_FUNGAL_2"/>
    <property type="match status" value="1"/>
</dbReference>
<dbReference type="InterPro" id="IPR036864">
    <property type="entry name" value="Zn2-C6_fun-type_DNA-bd_sf"/>
</dbReference>
<dbReference type="RefSeq" id="XP_029755317.1">
    <property type="nucleotide sequence ID" value="XM_029906517.1"/>
</dbReference>
<evidence type="ECO:0000259" key="3">
    <source>
        <dbReference type="PROSITE" id="PS50048"/>
    </source>
</evidence>
<evidence type="ECO:0000313" key="4">
    <source>
        <dbReference type="EMBL" id="KEQ79130.1"/>
    </source>
</evidence>
<dbReference type="Proteomes" id="UP000030706">
    <property type="component" value="Unassembled WGS sequence"/>
</dbReference>
<feature type="region of interest" description="Disordered" evidence="2">
    <location>
        <begin position="144"/>
        <end position="259"/>
    </location>
</feature>
<evidence type="ECO:0000256" key="2">
    <source>
        <dbReference type="SAM" id="MobiDB-lite"/>
    </source>
</evidence>
<dbReference type="GO" id="GO:0008270">
    <property type="term" value="F:zinc ion binding"/>
    <property type="evidence" value="ECO:0007669"/>
    <property type="project" value="InterPro"/>
</dbReference>
<dbReference type="SMART" id="SM00066">
    <property type="entry name" value="GAL4"/>
    <property type="match status" value="1"/>
</dbReference>
<dbReference type="HOGENOM" id="CLU_885615_0_0_1"/>
<dbReference type="OrthoDB" id="3862662at2759"/>
<dbReference type="Gene3D" id="4.10.240.10">
    <property type="entry name" value="Zn(2)-C6 fungal-type DNA-binding domain"/>
    <property type="match status" value="1"/>
</dbReference>
<gene>
    <name evidence="4" type="ORF">M438DRAFT_349960</name>
</gene>
<accession>A0A074X137</accession>
<dbReference type="SUPFAM" id="SSF57701">
    <property type="entry name" value="Zn2/Cys6 DNA-binding domain"/>
    <property type="match status" value="1"/>
</dbReference>
<keyword evidence="1" id="KW-0539">Nucleus</keyword>
<dbReference type="InterPro" id="IPR001138">
    <property type="entry name" value="Zn2Cys6_DnaBD"/>
</dbReference>
<feature type="compositionally biased region" description="Polar residues" evidence="2">
    <location>
        <begin position="202"/>
        <end position="220"/>
    </location>
</feature>
<dbReference type="EMBL" id="KL585009">
    <property type="protein sequence ID" value="KEQ79130.1"/>
    <property type="molecule type" value="Genomic_DNA"/>
</dbReference>
<dbReference type="GO" id="GO:0000981">
    <property type="term" value="F:DNA-binding transcription factor activity, RNA polymerase II-specific"/>
    <property type="evidence" value="ECO:0007669"/>
    <property type="project" value="InterPro"/>
</dbReference>
<protein>
    <recommendedName>
        <fullName evidence="3">Zn(2)-C6 fungal-type domain-containing protein</fullName>
    </recommendedName>
</protein>
<evidence type="ECO:0000313" key="5">
    <source>
        <dbReference type="Proteomes" id="UP000030706"/>
    </source>
</evidence>
<dbReference type="AlphaFoldDB" id="A0A074X137"/>
<dbReference type="InterPro" id="IPR052783">
    <property type="entry name" value="Metabolic/Drug-Res_Regulator"/>
</dbReference>
<sequence length="259" mass="28946">MSFSPIACESCRSKKRKCDRKIPTCSQCTHSSLACTYPGTSKRGLPSGYIAKIEERLAHTEAALLQALSTIHASEARAIENVLPAGPTSETVERQQLEFNEIRIAKVEEWQRYPLDSEQQQREWMRHKISTGDLQAEVRAEVQATAHQADEPEPLHQHSNQEVVSTRKRQRTIISDQQQPDTAASPEASERTRGPESLAGWTANTFVQDSYNNQPKTQSPAPVLPPTSNPSTSDPTSIHDPQPPSKAKRLSILHSRKYF</sequence>
<dbReference type="PANTHER" id="PTHR47655">
    <property type="entry name" value="QUINIC ACID UTILIZATION ACTIVATOR"/>
    <property type="match status" value="1"/>
</dbReference>
<proteinExistence type="predicted"/>
<dbReference type="CDD" id="cd00067">
    <property type="entry name" value="GAL4"/>
    <property type="match status" value="1"/>
</dbReference>
<keyword evidence="5" id="KW-1185">Reference proteome</keyword>
<feature type="compositionally biased region" description="Polar residues" evidence="2">
    <location>
        <begin position="172"/>
        <end position="182"/>
    </location>
</feature>
<evidence type="ECO:0000256" key="1">
    <source>
        <dbReference type="ARBA" id="ARBA00023242"/>
    </source>
</evidence>
<dbReference type="GeneID" id="40748823"/>
<organism evidence="4 5">
    <name type="scientific">Aureobasidium pullulans EXF-150</name>
    <dbReference type="NCBI Taxonomy" id="1043002"/>
    <lineage>
        <taxon>Eukaryota</taxon>
        <taxon>Fungi</taxon>
        <taxon>Dikarya</taxon>
        <taxon>Ascomycota</taxon>
        <taxon>Pezizomycotina</taxon>
        <taxon>Dothideomycetes</taxon>
        <taxon>Dothideomycetidae</taxon>
        <taxon>Dothideales</taxon>
        <taxon>Saccotheciaceae</taxon>
        <taxon>Aureobasidium</taxon>
    </lineage>
</organism>
<dbReference type="PROSITE" id="PS00463">
    <property type="entry name" value="ZN2_CY6_FUNGAL_1"/>
    <property type="match status" value="1"/>
</dbReference>
<dbReference type="Pfam" id="PF00172">
    <property type="entry name" value="Zn_clus"/>
    <property type="match status" value="1"/>
</dbReference>
<feature type="compositionally biased region" description="Basic residues" evidence="2">
    <location>
        <begin position="246"/>
        <end position="259"/>
    </location>
</feature>